<dbReference type="WBParaSite" id="L893_g28467.t1">
    <property type="protein sequence ID" value="L893_g28467.t1"/>
    <property type="gene ID" value="L893_g28467"/>
</dbReference>
<protein>
    <submittedName>
        <fullName evidence="2">Transmembrane protein</fullName>
    </submittedName>
</protein>
<dbReference type="Proteomes" id="UP000095287">
    <property type="component" value="Unplaced"/>
</dbReference>
<evidence type="ECO:0000313" key="2">
    <source>
        <dbReference type="WBParaSite" id="L893_g28467.t1"/>
    </source>
</evidence>
<sequence length="181" mass="20081">MPADRASDLTRSSLALDLLLTYSSPFFLSQQGCASGEPRTGLSFHNYVHVSSISKSPHIYMLSTGDPAVTQRLRRTTAALRKVRIFAVRQQTKVRLYFHARILLPTRLFVALFIPEIGPRGAQKLLFAISGLLTAVDFAKGTSPRRIGSENRKADGNVGTWREWTRVTLRRPSAPPCSLEG</sequence>
<accession>A0A1I7ZNY7</accession>
<evidence type="ECO:0000313" key="1">
    <source>
        <dbReference type="Proteomes" id="UP000095287"/>
    </source>
</evidence>
<proteinExistence type="predicted"/>
<name>A0A1I7ZNY7_9BILA</name>
<dbReference type="AlphaFoldDB" id="A0A1I7ZNY7"/>
<organism evidence="1 2">
    <name type="scientific">Steinernema glaseri</name>
    <dbReference type="NCBI Taxonomy" id="37863"/>
    <lineage>
        <taxon>Eukaryota</taxon>
        <taxon>Metazoa</taxon>
        <taxon>Ecdysozoa</taxon>
        <taxon>Nematoda</taxon>
        <taxon>Chromadorea</taxon>
        <taxon>Rhabditida</taxon>
        <taxon>Tylenchina</taxon>
        <taxon>Panagrolaimomorpha</taxon>
        <taxon>Strongyloidoidea</taxon>
        <taxon>Steinernematidae</taxon>
        <taxon>Steinernema</taxon>
    </lineage>
</organism>
<reference evidence="2" key="1">
    <citation type="submission" date="2016-11" db="UniProtKB">
        <authorList>
            <consortium name="WormBaseParasite"/>
        </authorList>
    </citation>
    <scope>IDENTIFICATION</scope>
</reference>
<keyword evidence="1" id="KW-1185">Reference proteome</keyword>